<organism evidence="1 2">
    <name type="scientific">Linderina macrospora</name>
    <dbReference type="NCBI Taxonomy" id="4868"/>
    <lineage>
        <taxon>Eukaryota</taxon>
        <taxon>Fungi</taxon>
        <taxon>Fungi incertae sedis</taxon>
        <taxon>Zoopagomycota</taxon>
        <taxon>Kickxellomycotina</taxon>
        <taxon>Kickxellomycetes</taxon>
        <taxon>Kickxellales</taxon>
        <taxon>Kickxellaceae</taxon>
        <taxon>Linderina</taxon>
    </lineage>
</organism>
<dbReference type="EMBL" id="JANBPW010006698">
    <property type="protein sequence ID" value="KAJ1928136.1"/>
    <property type="molecule type" value="Genomic_DNA"/>
</dbReference>
<reference evidence="1" key="1">
    <citation type="submission" date="2022-07" db="EMBL/GenBank/DDBJ databases">
        <title>Phylogenomic reconstructions and comparative analyses of Kickxellomycotina fungi.</title>
        <authorList>
            <person name="Reynolds N.K."/>
            <person name="Stajich J.E."/>
            <person name="Barry K."/>
            <person name="Grigoriev I.V."/>
            <person name="Crous P."/>
            <person name="Smith M.E."/>
        </authorList>
    </citation>
    <scope>NUCLEOTIDE SEQUENCE</scope>
    <source>
        <strain evidence="1">NRRL 5244</strain>
    </source>
</reference>
<protein>
    <submittedName>
        <fullName evidence="1">Uncharacterized protein</fullName>
    </submittedName>
</protein>
<comment type="caution">
    <text evidence="1">The sequence shown here is derived from an EMBL/GenBank/DDBJ whole genome shotgun (WGS) entry which is preliminary data.</text>
</comment>
<accession>A0ACC1IXW6</accession>
<sequence length="214" mass="24325">MNEPQIIESYDIMFKWIDESAKYVSSLAPRHLVTTGAEAKNGQQWFDVMHKSPYITLASSHFWPLNWGYYNRTDPTETSIDYSILKLDEFVSNVANWSGALNKPVGLFEYGMMRDNWGKWSGLNGYSPDAPATHRNKFYQAVADKISSRIADKQFVGAAFWAYAGIARPPKKPTTDISWVGDPPHEPPGWYSIYDKDDETLGIIREFSKNIGAK</sequence>
<keyword evidence="2" id="KW-1185">Reference proteome</keyword>
<evidence type="ECO:0000313" key="2">
    <source>
        <dbReference type="Proteomes" id="UP001150603"/>
    </source>
</evidence>
<proteinExistence type="predicted"/>
<dbReference type="Proteomes" id="UP001150603">
    <property type="component" value="Unassembled WGS sequence"/>
</dbReference>
<name>A0ACC1IXW6_9FUNG</name>
<gene>
    <name evidence="1" type="ORF">FBU59_007157</name>
</gene>
<evidence type="ECO:0000313" key="1">
    <source>
        <dbReference type="EMBL" id="KAJ1928136.1"/>
    </source>
</evidence>